<protein>
    <submittedName>
        <fullName evidence="1">Uncharacterized protein</fullName>
    </submittedName>
</protein>
<evidence type="ECO:0000313" key="2">
    <source>
        <dbReference type="Proteomes" id="UP001244490"/>
    </source>
</evidence>
<dbReference type="AlphaFoldDB" id="A0AAW8AMU4"/>
<sequence length="60" mass="6630">MIAPGQHGKNLQDIPEQCFDYGFDREDRWPELVLASTVTVPNGNTDGWRLATQSCGGFSC</sequence>
<comment type="caution">
    <text evidence="1">The sequence shown here is derived from an EMBL/GenBank/DDBJ whole genome shotgun (WGS) entry which is preliminary data.</text>
</comment>
<dbReference type="EMBL" id="JAUUIA010000082">
    <property type="protein sequence ID" value="MDP0970913.1"/>
    <property type="molecule type" value="Genomic_DNA"/>
</dbReference>
<reference evidence="1" key="1">
    <citation type="submission" date="2023-07" db="EMBL/GenBank/DDBJ databases">
        <authorList>
            <person name="Peng Z."/>
        </authorList>
    </citation>
    <scope>NUCLEOTIDE SEQUENCE</scope>
    <source>
        <strain evidence="1">KP219</strain>
    </source>
</reference>
<dbReference type="Proteomes" id="UP001244490">
    <property type="component" value="Unassembled WGS sequence"/>
</dbReference>
<name>A0AAW8AMU4_KLEPN</name>
<gene>
    <name evidence="1" type="ORF">Q6294_28575</name>
</gene>
<proteinExistence type="predicted"/>
<accession>A0AAW8AMU4</accession>
<evidence type="ECO:0000313" key="1">
    <source>
        <dbReference type="EMBL" id="MDP0970913.1"/>
    </source>
</evidence>
<feature type="non-terminal residue" evidence="1">
    <location>
        <position position="60"/>
    </location>
</feature>
<organism evidence="1 2">
    <name type="scientific">Klebsiella pneumoniae</name>
    <dbReference type="NCBI Taxonomy" id="573"/>
    <lineage>
        <taxon>Bacteria</taxon>
        <taxon>Pseudomonadati</taxon>
        <taxon>Pseudomonadota</taxon>
        <taxon>Gammaproteobacteria</taxon>
        <taxon>Enterobacterales</taxon>
        <taxon>Enterobacteriaceae</taxon>
        <taxon>Klebsiella/Raoultella group</taxon>
        <taxon>Klebsiella</taxon>
        <taxon>Klebsiella pneumoniae complex</taxon>
    </lineage>
</organism>